<dbReference type="AlphaFoldDB" id="A0A9D9NNJ5"/>
<keyword evidence="7" id="KW-0449">Lipoprotein</keyword>
<dbReference type="Proteomes" id="UP000823769">
    <property type="component" value="Unassembled WGS sequence"/>
</dbReference>
<comment type="caution">
    <text evidence="8">The sequence shown here is derived from an EMBL/GenBank/DDBJ whole genome shotgun (WGS) entry which is preliminary data.</text>
</comment>
<reference evidence="8" key="1">
    <citation type="submission" date="2020-10" db="EMBL/GenBank/DDBJ databases">
        <authorList>
            <person name="Gilroy R."/>
        </authorList>
    </citation>
    <scope>NUCLEOTIDE SEQUENCE</scope>
    <source>
        <strain evidence="8">B3-1481</strain>
    </source>
</reference>
<keyword evidence="4" id="KW-0472">Membrane</keyword>
<keyword evidence="3" id="KW-0732">Signal</keyword>
<organism evidence="8 9">
    <name type="scientific">Candidatus Cryptobacteroides avistercoris</name>
    <dbReference type="NCBI Taxonomy" id="2840758"/>
    <lineage>
        <taxon>Bacteria</taxon>
        <taxon>Pseudomonadati</taxon>
        <taxon>Bacteroidota</taxon>
        <taxon>Bacteroidia</taxon>
        <taxon>Bacteroidales</taxon>
        <taxon>Candidatus Cryptobacteroides</taxon>
    </lineage>
</organism>
<evidence type="ECO:0000256" key="1">
    <source>
        <dbReference type="ARBA" id="ARBA00004442"/>
    </source>
</evidence>
<evidence type="ECO:0000256" key="3">
    <source>
        <dbReference type="ARBA" id="ARBA00022729"/>
    </source>
</evidence>
<evidence type="ECO:0000256" key="5">
    <source>
        <dbReference type="ARBA" id="ARBA00023139"/>
    </source>
</evidence>
<accession>A0A9D9NNJ5</accession>
<evidence type="ECO:0000256" key="4">
    <source>
        <dbReference type="ARBA" id="ARBA00023136"/>
    </source>
</evidence>
<evidence type="ECO:0000256" key="7">
    <source>
        <dbReference type="ARBA" id="ARBA00023288"/>
    </source>
</evidence>
<name>A0A9D9NNJ5_9BACT</name>
<keyword evidence="5" id="KW-0564">Palmitate</keyword>
<proteinExistence type="inferred from homology"/>
<reference evidence="8" key="2">
    <citation type="journal article" date="2021" name="PeerJ">
        <title>Extensive microbial diversity within the chicken gut microbiome revealed by metagenomics and culture.</title>
        <authorList>
            <person name="Gilroy R."/>
            <person name="Ravi A."/>
            <person name="Getino M."/>
            <person name="Pursley I."/>
            <person name="Horton D.L."/>
            <person name="Alikhan N.F."/>
            <person name="Baker D."/>
            <person name="Gharbi K."/>
            <person name="Hall N."/>
            <person name="Watson M."/>
            <person name="Adriaenssens E.M."/>
            <person name="Foster-Nyarko E."/>
            <person name="Jarju S."/>
            <person name="Secka A."/>
            <person name="Antonio M."/>
            <person name="Oren A."/>
            <person name="Chaudhuri R.R."/>
            <person name="La Ragione R."/>
            <person name="Hildebrand F."/>
            <person name="Pallen M.J."/>
        </authorList>
    </citation>
    <scope>NUCLEOTIDE SEQUENCE</scope>
    <source>
        <strain evidence="8">B3-1481</strain>
    </source>
</reference>
<sequence length="310" mass="34086">MKALRYISALLIACMCLTGCIRENIDDCETPVDLEFQYFGNGIVDIFPDRIDSVLMYVYELPSGKLRQTMEISKEELAARQGADLRLNPGDYRIVCWGNAGEGSSIDTEGKVITSSEYAGGDVPSGIEELYFGTVDLNVPQTLRAVKETVVYEASYIMMKVELLGFAALRSAGAVGSMSSDENGAADATVSLIHGNHSALIDFTNTPSDEVTDYAPVLADHPDEDDSYVADYLVPRFDNDTEARLGIVRSDNGETLYDRPLSDIMDDLGITVDERNEQMVNIRFRLTQSEGGQLTIDVVGWNTEIVFPDL</sequence>
<evidence type="ECO:0000313" key="9">
    <source>
        <dbReference type="Proteomes" id="UP000823769"/>
    </source>
</evidence>
<evidence type="ECO:0000256" key="6">
    <source>
        <dbReference type="ARBA" id="ARBA00023237"/>
    </source>
</evidence>
<evidence type="ECO:0000256" key="2">
    <source>
        <dbReference type="ARBA" id="ARBA00007248"/>
    </source>
</evidence>
<dbReference type="GO" id="GO:0009279">
    <property type="term" value="C:cell outer membrane"/>
    <property type="evidence" value="ECO:0007669"/>
    <property type="project" value="UniProtKB-SubCell"/>
</dbReference>
<dbReference type="Pfam" id="PF08842">
    <property type="entry name" value="Mfa2"/>
    <property type="match status" value="1"/>
</dbReference>
<dbReference type="Gene3D" id="2.60.40.2100">
    <property type="match status" value="1"/>
</dbReference>
<comment type="subcellular location">
    <subcellularLocation>
        <location evidence="1">Cell outer membrane</location>
    </subcellularLocation>
</comment>
<comment type="similarity">
    <text evidence="2">Belongs to the bacteroidetes fimbrillin superfamily. FimB/Mfa2 family.</text>
</comment>
<dbReference type="InterPro" id="IPR014941">
    <property type="entry name" value="FimB/Mfa2/Mfa3"/>
</dbReference>
<keyword evidence="6" id="KW-0998">Cell outer membrane</keyword>
<dbReference type="EMBL" id="JADILW010000010">
    <property type="protein sequence ID" value="MBO8479628.1"/>
    <property type="molecule type" value="Genomic_DNA"/>
</dbReference>
<protein>
    <submittedName>
        <fullName evidence="8">FimB/Mfa2 family fimbrial subunit</fullName>
    </submittedName>
</protein>
<evidence type="ECO:0000313" key="8">
    <source>
        <dbReference type="EMBL" id="MBO8479628.1"/>
    </source>
</evidence>
<gene>
    <name evidence="8" type="ORF">IAB76_00745</name>
</gene>